<comment type="similarity">
    <text evidence="6">Belongs to the DVL/RTFL small polypeptides family.</text>
</comment>
<dbReference type="InterPro" id="IPR012552">
    <property type="entry name" value="DVL"/>
</dbReference>
<evidence type="ECO:0000256" key="5">
    <source>
        <dbReference type="ARBA" id="ARBA00023136"/>
    </source>
</evidence>
<feature type="compositionally biased region" description="Basic and acidic residues" evidence="7">
    <location>
        <begin position="100"/>
        <end position="115"/>
    </location>
</feature>
<evidence type="ECO:0000256" key="2">
    <source>
        <dbReference type="ARBA" id="ARBA00022473"/>
    </source>
</evidence>
<evidence type="ECO:0000256" key="3">
    <source>
        <dbReference type="ARBA" id="ARBA00022692"/>
    </source>
</evidence>
<keyword evidence="3" id="KW-0812">Transmembrane</keyword>
<comment type="subcellular location">
    <subcellularLocation>
        <location evidence="1">Cell membrane</location>
        <topology evidence="1">Single-pass membrane protein</topology>
    </subcellularLocation>
</comment>
<keyword evidence="9" id="KW-1185">Reference proteome</keyword>
<evidence type="ECO:0000256" key="6">
    <source>
        <dbReference type="ARBA" id="ARBA00024340"/>
    </source>
</evidence>
<dbReference type="PANTHER" id="PTHR33102">
    <property type="entry name" value="DVL19-RELATED-RELATED"/>
    <property type="match status" value="1"/>
</dbReference>
<proteinExistence type="inferred from homology"/>
<dbReference type="InterPro" id="IPR051525">
    <property type="entry name" value="DVL_RTFL_regulatory"/>
</dbReference>
<gene>
    <name evidence="8" type="ORF">R1sor_021659</name>
</gene>
<evidence type="ECO:0000256" key="4">
    <source>
        <dbReference type="ARBA" id="ARBA00022989"/>
    </source>
</evidence>
<dbReference type="EMBL" id="JBJQOH010000007">
    <property type="protein sequence ID" value="KAL3678703.1"/>
    <property type="molecule type" value="Genomic_DNA"/>
</dbReference>
<dbReference type="GO" id="GO:0048367">
    <property type="term" value="P:shoot system development"/>
    <property type="evidence" value="ECO:0007669"/>
    <property type="project" value="UniProtKB-ARBA"/>
</dbReference>
<name>A0ABD3GHP3_9MARC</name>
<evidence type="ECO:0000313" key="8">
    <source>
        <dbReference type="EMBL" id="KAL3678703.1"/>
    </source>
</evidence>
<keyword evidence="4" id="KW-1133">Transmembrane helix</keyword>
<dbReference type="GO" id="GO:0005886">
    <property type="term" value="C:plasma membrane"/>
    <property type="evidence" value="ECO:0007669"/>
    <property type="project" value="UniProtKB-SubCell"/>
</dbReference>
<reference evidence="8 9" key="1">
    <citation type="submission" date="2024-09" db="EMBL/GenBank/DDBJ databases">
        <title>Chromosome-scale assembly of Riccia sorocarpa.</title>
        <authorList>
            <person name="Paukszto L."/>
        </authorList>
    </citation>
    <scope>NUCLEOTIDE SEQUENCE [LARGE SCALE GENOMIC DNA]</scope>
    <source>
        <strain evidence="8">LP-2024</strain>
        <tissue evidence="8">Aerial parts of the thallus</tissue>
    </source>
</reference>
<feature type="region of interest" description="Disordered" evidence="7">
    <location>
        <begin position="100"/>
        <end position="122"/>
    </location>
</feature>
<organism evidence="8 9">
    <name type="scientific">Riccia sorocarpa</name>
    <dbReference type="NCBI Taxonomy" id="122646"/>
    <lineage>
        <taxon>Eukaryota</taxon>
        <taxon>Viridiplantae</taxon>
        <taxon>Streptophyta</taxon>
        <taxon>Embryophyta</taxon>
        <taxon>Marchantiophyta</taxon>
        <taxon>Marchantiopsida</taxon>
        <taxon>Marchantiidae</taxon>
        <taxon>Marchantiales</taxon>
        <taxon>Ricciaceae</taxon>
        <taxon>Riccia</taxon>
    </lineage>
</organism>
<dbReference type="Proteomes" id="UP001633002">
    <property type="component" value="Unassembled WGS sequence"/>
</dbReference>
<sequence length="122" mass="14143">MGQCYTVSQKPRERWMKKSGKGGPAGRYSEQESYGNKCFALVREHRARFYIIRRCITMLLCWHKCAKVTEKGLSSQVPNGNRSPHILHIGLPSEANLKSQEMRTHALSWKERLPPEENEQEE</sequence>
<evidence type="ECO:0000256" key="1">
    <source>
        <dbReference type="ARBA" id="ARBA00004162"/>
    </source>
</evidence>
<dbReference type="AlphaFoldDB" id="A0ABD3GHP3"/>
<evidence type="ECO:0000256" key="7">
    <source>
        <dbReference type="SAM" id="MobiDB-lite"/>
    </source>
</evidence>
<dbReference type="Pfam" id="PF08137">
    <property type="entry name" value="DVL"/>
    <property type="match status" value="1"/>
</dbReference>
<evidence type="ECO:0000313" key="9">
    <source>
        <dbReference type="Proteomes" id="UP001633002"/>
    </source>
</evidence>
<keyword evidence="2" id="KW-0217">Developmental protein</keyword>
<comment type="caution">
    <text evidence="8">The sequence shown here is derived from an EMBL/GenBank/DDBJ whole genome shotgun (WGS) entry which is preliminary data.</text>
</comment>
<protein>
    <submittedName>
        <fullName evidence="8">Uncharacterized protein</fullName>
    </submittedName>
</protein>
<accession>A0ABD3GHP3</accession>
<keyword evidence="5" id="KW-0472">Membrane</keyword>